<accession>A0A7S7SM74</accession>
<sequence length="117" mass="13325">MGASNQYLEFLHEWLSPLGEISARAMLGGHCLYCDGLTFALVAGNTLYLKADDLSRTQFTELGLKPFQPFPDKPEVMQYYPPPPAFFDNEEEMERWGRLAVEAARRAKARKGKRKRA</sequence>
<dbReference type="InterPro" id="IPR047525">
    <property type="entry name" value="TfoX-like"/>
</dbReference>
<evidence type="ECO:0000313" key="2">
    <source>
        <dbReference type="EMBL" id="QOY89211.1"/>
    </source>
</evidence>
<dbReference type="PANTHER" id="PTHR36121:SF1">
    <property type="entry name" value="PROTEIN SXY"/>
    <property type="match status" value="1"/>
</dbReference>
<gene>
    <name evidence="2" type="ORF">IRI77_04420</name>
</gene>
<dbReference type="Pfam" id="PF04993">
    <property type="entry name" value="TfoX_N"/>
    <property type="match status" value="1"/>
</dbReference>
<dbReference type="SUPFAM" id="SSF159894">
    <property type="entry name" value="YgaC/TfoX-N like"/>
    <property type="match status" value="1"/>
</dbReference>
<evidence type="ECO:0000313" key="3">
    <source>
        <dbReference type="Proteomes" id="UP000593892"/>
    </source>
</evidence>
<reference evidence="2 3" key="1">
    <citation type="submission" date="2020-10" db="EMBL/GenBank/DDBJ databases">
        <title>Complete genome sequence of Paludibaculum fermentans P105T, a facultatively anaerobic acidobacterium capable of dissimilatory Fe(III) reduction.</title>
        <authorList>
            <person name="Dedysh S.N."/>
            <person name="Beletsky A.V."/>
            <person name="Kulichevskaya I.S."/>
            <person name="Mardanov A.V."/>
            <person name="Ravin N.V."/>
        </authorList>
    </citation>
    <scope>NUCLEOTIDE SEQUENCE [LARGE SCALE GENOMIC DNA]</scope>
    <source>
        <strain evidence="2 3">P105</strain>
    </source>
</reference>
<dbReference type="AlphaFoldDB" id="A0A7S7SM74"/>
<dbReference type="PANTHER" id="PTHR36121">
    <property type="entry name" value="PROTEIN SXY"/>
    <property type="match status" value="1"/>
</dbReference>
<dbReference type="EMBL" id="CP063849">
    <property type="protein sequence ID" value="QOY89211.1"/>
    <property type="molecule type" value="Genomic_DNA"/>
</dbReference>
<dbReference type="RefSeq" id="WP_194450873.1">
    <property type="nucleotide sequence ID" value="NZ_CP063849.1"/>
</dbReference>
<proteinExistence type="predicted"/>
<evidence type="ECO:0000259" key="1">
    <source>
        <dbReference type="Pfam" id="PF04993"/>
    </source>
</evidence>
<feature type="domain" description="TfoX N-terminal" evidence="1">
    <location>
        <begin position="14"/>
        <end position="104"/>
    </location>
</feature>
<keyword evidence="3" id="KW-1185">Reference proteome</keyword>
<protein>
    <submittedName>
        <fullName evidence="2">TfoX/Sxy family protein</fullName>
    </submittedName>
</protein>
<dbReference type="Proteomes" id="UP000593892">
    <property type="component" value="Chromosome"/>
</dbReference>
<dbReference type="InterPro" id="IPR007076">
    <property type="entry name" value="TfoX_N"/>
</dbReference>
<dbReference type="KEGG" id="pfer:IRI77_04420"/>
<dbReference type="Gene3D" id="3.30.1460.30">
    <property type="entry name" value="YgaC/TfoX-N like chaperone"/>
    <property type="match status" value="1"/>
</dbReference>
<name>A0A7S7SM74_PALFE</name>
<organism evidence="2 3">
    <name type="scientific">Paludibaculum fermentans</name>
    <dbReference type="NCBI Taxonomy" id="1473598"/>
    <lineage>
        <taxon>Bacteria</taxon>
        <taxon>Pseudomonadati</taxon>
        <taxon>Acidobacteriota</taxon>
        <taxon>Terriglobia</taxon>
        <taxon>Bryobacterales</taxon>
        <taxon>Bryobacteraceae</taxon>
        <taxon>Paludibaculum</taxon>
    </lineage>
</organism>